<dbReference type="AlphaFoldDB" id="A0A147H5F2"/>
<dbReference type="PATRIC" id="fig|433924.3.peg.2932"/>
<evidence type="ECO:0000313" key="7">
    <source>
        <dbReference type="Proteomes" id="UP000072741"/>
    </source>
</evidence>
<feature type="transmembrane region" description="Helical" evidence="5">
    <location>
        <begin position="6"/>
        <end position="26"/>
    </location>
</feature>
<comment type="caution">
    <text evidence="6">The sequence shown here is derived from an EMBL/GenBank/DDBJ whole genome shotgun (WGS) entry which is preliminary data.</text>
</comment>
<evidence type="ECO:0000313" key="6">
    <source>
        <dbReference type="EMBL" id="KTT25105.1"/>
    </source>
</evidence>
<dbReference type="Gene3D" id="3.40.50.150">
    <property type="entry name" value="Vaccinia Virus protein VP39"/>
    <property type="match status" value="1"/>
</dbReference>
<protein>
    <submittedName>
        <fullName evidence="6">Methyltransferase type 12</fullName>
    </submittedName>
</protein>
<evidence type="ECO:0000256" key="1">
    <source>
        <dbReference type="ARBA" id="ARBA00022603"/>
    </source>
</evidence>
<sequence>MRPPRLPWPLPALLGWAAAWLCFAGLQQVWPQAAALAAACAVGTVASLLAQGWWRRGLVAIGFPLSAALTGAAAGLPAWAWLLPLALLLLVYPLNAWRDAPLFPTAHGTLQGMAALAPLPPGAAVLDAGCGLGDGLIALRRAYPEARLHGLEWSWPLRALCALRCPWARVRQGDIWHADWGAYQLVYLFQRPESMDCAFAKARAELAPGAWLVSLEFPVPGRKADAQWQLPGARAAWLYRMPGTPASEAEARRPARRRAGRPRP</sequence>
<evidence type="ECO:0000256" key="2">
    <source>
        <dbReference type="ARBA" id="ARBA00022679"/>
    </source>
</evidence>
<evidence type="ECO:0000256" key="4">
    <source>
        <dbReference type="SAM" id="MobiDB-lite"/>
    </source>
</evidence>
<evidence type="ECO:0000256" key="5">
    <source>
        <dbReference type="SAM" id="Phobius"/>
    </source>
</evidence>
<dbReference type="PANTHER" id="PTHR13610">
    <property type="entry name" value="METHYLTRANSFERASE DOMAIN-CONTAINING PROTEIN"/>
    <property type="match status" value="1"/>
</dbReference>
<keyword evidence="2 6" id="KW-0808">Transferase</keyword>
<dbReference type="GO" id="GO:0032259">
    <property type="term" value="P:methylation"/>
    <property type="evidence" value="ECO:0007669"/>
    <property type="project" value="UniProtKB-KW"/>
</dbReference>
<feature type="region of interest" description="Disordered" evidence="4">
    <location>
        <begin position="245"/>
        <end position="264"/>
    </location>
</feature>
<dbReference type="GO" id="GO:0016279">
    <property type="term" value="F:protein-lysine N-methyltransferase activity"/>
    <property type="evidence" value="ECO:0007669"/>
    <property type="project" value="InterPro"/>
</dbReference>
<reference evidence="6 7" key="1">
    <citation type="journal article" date="2016" name="Front. Microbiol.">
        <title>Genomic Resource of Rice Seed Associated Bacteria.</title>
        <authorList>
            <person name="Midha S."/>
            <person name="Bansal K."/>
            <person name="Sharma S."/>
            <person name="Kumar N."/>
            <person name="Patil P.P."/>
            <person name="Chaudhry V."/>
            <person name="Patil P.B."/>
        </authorList>
    </citation>
    <scope>NUCLEOTIDE SEQUENCE [LARGE SCALE GENOMIC DNA]</scope>
    <source>
        <strain evidence="6 7">NS331</strain>
    </source>
</reference>
<keyword evidence="5" id="KW-0472">Membrane</keyword>
<dbReference type="CDD" id="cd02440">
    <property type="entry name" value="AdoMet_MTases"/>
    <property type="match status" value="1"/>
</dbReference>
<organism evidence="6 7">
    <name type="scientific">Pseudacidovorax intermedius</name>
    <dbReference type="NCBI Taxonomy" id="433924"/>
    <lineage>
        <taxon>Bacteria</taxon>
        <taxon>Pseudomonadati</taxon>
        <taxon>Pseudomonadota</taxon>
        <taxon>Betaproteobacteria</taxon>
        <taxon>Burkholderiales</taxon>
        <taxon>Comamonadaceae</taxon>
        <taxon>Pseudacidovorax</taxon>
    </lineage>
</organism>
<keyword evidence="3" id="KW-0949">S-adenosyl-L-methionine</keyword>
<keyword evidence="5" id="KW-0812">Transmembrane</keyword>
<feature type="transmembrane region" description="Helical" evidence="5">
    <location>
        <begin position="33"/>
        <end position="54"/>
    </location>
</feature>
<dbReference type="PANTHER" id="PTHR13610:SF9">
    <property type="entry name" value="FI06469P"/>
    <property type="match status" value="1"/>
</dbReference>
<name>A0A147H5F2_9BURK</name>
<dbReference type="Proteomes" id="UP000072741">
    <property type="component" value="Unassembled WGS sequence"/>
</dbReference>
<keyword evidence="1 6" id="KW-0489">Methyltransferase</keyword>
<evidence type="ECO:0000256" key="3">
    <source>
        <dbReference type="ARBA" id="ARBA00022691"/>
    </source>
</evidence>
<proteinExistence type="predicted"/>
<feature type="compositionally biased region" description="Basic residues" evidence="4">
    <location>
        <begin position="254"/>
        <end position="264"/>
    </location>
</feature>
<keyword evidence="7" id="KW-1185">Reference proteome</keyword>
<gene>
    <name evidence="6" type="ORF">NS331_05335</name>
</gene>
<dbReference type="EMBL" id="LDSL01000036">
    <property type="protein sequence ID" value="KTT25105.1"/>
    <property type="molecule type" value="Genomic_DNA"/>
</dbReference>
<dbReference type="RefSeq" id="WP_058640974.1">
    <property type="nucleotide sequence ID" value="NZ_LDSL01000036.1"/>
</dbReference>
<dbReference type="SUPFAM" id="SSF53335">
    <property type="entry name" value="S-adenosyl-L-methionine-dependent methyltransferases"/>
    <property type="match status" value="1"/>
</dbReference>
<dbReference type="OrthoDB" id="5611641at2"/>
<feature type="transmembrane region" description="Helical" evidence="5">
    <location>
        <begin position="66"/>
        <end position="92"/>
    </location>
</feature>
<dbReference type="InterPro" id="IPR029063">
    <property type="entry name" value="SAM-dependent_MTases_sf"/>
</dbReference>
<keyword evidence="5" id="KW-1133">Transmembrane helix</keyword>
<accession>A0A147H5F2</accession>
<dbReference type="InterPro" id="IPR026170">
    <property type="entry name" value="FAM173A/B"/>
</dbReference>